<dbReference type="InterPro" id="IPR000322">
    <property type="entry name" value="Glyco_hydro_31_TIM"/>
</dbReference>
<comment type="similarity">
    <text evidence="1 2">Belongs to the glycosyl hydrolase 31 family.</text>
</comment>
<dbReference type="AlphaFoldDB" id="A0A1H5UN90"/>
<dbReference type="PANTHER" id="PTHR43863">
    <property type="entry name" value="HYDROLASE, PUTATIVE (AFU_ORTHOLOGUE AFUA_1G03140)-RELATED"/>
    <property type="match status" value="1"/>
</dbReference>
<dbReference type="GO" id="GO:0005975">
    <property type="term" value="P:carbohydrate metabolic process"/>
    <property type="evidence" value="ECO:0007669"/>
    <property type="project" value="InterPro"/>
</dbReference>
<evidence type="ECO:0000313" key="4">
    <source>
        <dbReference type="EMBL" id="SEF76484.1"/>
    </source>
</evidence>
<proteinExistence type="inferred from homology"/>
<keyword evidence="5" id="KW-1185">Reference proteome</keyword>
<dbReference type="Proteomes" id="UP000236728">
    <property type="component" value="Unassembled WGS sequence"/>
</dbReference>
<gene>
    <name evidence="4" type="ORF">SAMN05421819_1104</name>
</gene>
<dbReference type="EMBL" id="FNVA01000001">
    <property type="protein sequence ID" value="SEF76484.1"/>
    <property type="molecule type" value="Genomic_DNA"/>
</dbReference>
<dbReference type="PANTHER" id="PTHR43863:SF2">
    <property type="entry name" value="MALTASE-GLUCOAMYLASE"/>
    <property type="match status" value="1"/>
</dbReference>
<reference evidence="4 5" key="1">
    <citation type="submission" date="2016-10" db="EMBL/GenBank/DDBJ databases">
        <authorList>
            <person name="de Groot N.N."/>
        </authorList>
    </citation>
    <scope>NUCLEOTIDE SEQUENCE [LARGE SCALE GENOMIC DNA]</scope>
    <source>
        <strain evidence="4 5">DSM 22489</strain>
    </source>
</reference>
<dbReference type="RefSeq" id="WP_235011372.1">
    <property type="nucleotide sequence ID" value="NZ_FNVA01000001.1"/>
</dbReference>
<evidence type="ECO:0000256" key="2">
    <source>
        <dbReference type="RuleBase" id="RU361185"/>
    </source>
</evidence>
<dbReference type="InterPro" id="IPR051816">
    <property type="entry name" value="Glycosyl_Hydrolase_31"/>
</dbReference>
<keyword evidence="2" id="KW-0326">Glycosidase</keyword>
<dbReference type="InterPro" id="IPR017853">
    <property type="entry name" value="GH"/>
</dbReference>
<keyword evidence="2 4" id="KW-0378">Hydrolase</keyword>
<evidence type="ECO:0000259" key="3">
    <source>
        <dbReference type="Pfam" id="PF01055"/>
    </source>
</evidence>
<sequence>MLPKAAYGYIQSKQRYASQQEILDVARGYRARHLPADVMVVNWFYFTKMGQMDMDPLRWPDPKAMNAELHKMGFESMISVWPRFVPEDRYYQTLLERGWFEHLADGTPTMGLPYDRAGSEIDTTNPNAARWYWDRIRENFIAKGFDSIWADETEPDLPPNGSYLTVGPGTEYFNVYPYFHTKAIYDGFRLRADSTLAGFADSKASWGVLLYCSPSSFQAVGDCVRSLPGHRRCFRIPA</sequence>
<protein>
    <submittedName>
        <fullName evidence="4">Alpha-D-xyloside xylohydrolase</fullName>
    </submittedName>
</protein>
<dbReference type="Gene3D" id="3.20.20.80">
    <property type="entry name" value="Glycosidases"/>
    <property type="match status" value="1"/>
</dbReference>
<dbReference type="Pfam" id="PF01055">
    <property type="entry name" value="Glyco_hydro_31_2nd"/>
    <property type="match status" value="1"/>
</dbReference>
<dbReference type="GO" id="GO:0004553">
    <property type="term" value="F:hydrolase activity, hydrolyzing O-glycosyl compounds"/>
    <property type="evidence" value="ECO:0007669"/>
    <property type="project" value="InterPro"/>
</dbReference>
<feature type="domain" description="Glycoside hydrolase family 31 TIM barrel" evidence="3">
    <location>
        <begin position="1"/>
        <end position="191"/>
    </location>
</feature>
<dbReference type="SUPFAM" id="SSF51445">
    <property type="entry name" value="(Trans)glycosidases"/>
    <property type="match status" value="1"/>
</dbReference>
<evidence type="ECO:0000256" key="1">
    <source>
        <dbReference type="ARBA" id="ARBA00007806"/>
    </source>
</evidence>
<organism evidence="4 5">
    <name type="scientific">Bryocella elongata</name>
    <dbReference type="NCBI Taxonomy" id="863522"/>
    <lineage>
        <taxon>Bacteria</taxon>
        <taxon>Pseudomonadati</taxon>
        <taxon>Acidobacteriota</taxon>
        <taxon>Terriglobia</taxon>
        <taxon>Terriglobales</taxon>
        <taxon>Acidobacteriaceae</taxon>
        <taxon>Bryocella</taxon>
    </lineage>
</organism>
<evidence type="ECO:0000313" key="5">
    <source>
        <dbReference type="Proteomes" id="UP000236728"/>
    </source>
</evidence>
<accession>A0A1H5UN90</accession>
<name>A0A1H5UN90_9BACT</name>